<accession>A0A3B4AZF0</accession>
<evidence type="ECO:0000256" key="9">
    <source>
        <dbReference type="RuleBase" id="RU366063"/>
    </source>
</evidence>
<dbReference type="OrthoDB" id="619536at2759"/>
<keyword evidence="4 9" id="KW-0831">Ubiquinone biosynthesis</keyword>
<evidence type="ECO:0000259" key="12">
    <source>
        <dbReference type="Pfam" id="PF21392"/>
    </source>
</evidence>
<keyword evidence="5" id="KW-0809">Transit peptide</keyword>
<dbReference type="FunFam" id="1.10.357.10:FF:000004">
    <property type="entry name" value="Ubiquinone biosynthesis protein COQ9, mitochondrial"/>
    <property type="match status" value="1"/>
</dbReference>
<evidence type="ECO:0000313" key="13">
    <source>
        <dbReference type="Ensembl" id="ENSPMGP00000022513.1"/>
    </source>
</evidence>
<evidence type="ECO:0000256" key="6">
    <source>
        <dbReference type="ARBA" id="ARBA00023121"/>
    </source>
</evidence>
<feature type="domain" description="COQ9 C-terminal" evidence="11">
    <location>
        <begin position="220"/>
        <end position="290"/>
    </location>
</feature>
<reference evidence="13" key="1">
    <citation type="submission" date="2025-08" db="UniProtKB">
        <authorList>
            <consortium name="Ensembl"/>
        </authorList>
    </citation>
    <scope>IDENTIFICATION</scope>
</reference>
<evidence type="ECO:0000256" key="5">
    <source>
        <dbReference type="ARBA" id="ARBA00022946"/>
    </source>
</evidence>
<dbReference type="Gene3D" id="1.10.357.10">
    <property type="entry name" value="Tetracycline Repressor, domain 2"/>
    <property type="match status" value="1"/>
</dbReference>
<feature type="domain" description="Ubiquinone biosynthesis protein COQ9 HTH" evidence="12">
    <location>
        <begin position="104"/>
        <end position="134"/>
    </location>
</feature>
<evidence type="ECO:0000256" key="10">
    <source>
        <dbReference type="SAM" id="MobiDB-lite"/>
    </source>
</evidence>
<keyword evidence="6 9" id="KW-0446">Lipid-binding</keyword>
<evidence type="ECO:0000256" key="1">
    <source>
        <dbReference type="ARBA" id="ARBA00004173"/>
    </source>
</evidence>
<dbReference type="AlphaFoldDB" id="A0A3B4AZF0"/>
<dbReference type="UniPathway" id="UPA00232"/>
<dbReference type="Pfam" id="PF08511">
    <property type="entry name" value="COQ9"/>
    <property type="match status" value="1"/>
</dbReference>
<comment type="subcellular location">
    <subcellularLocation>
        <location evidence="1 9">Mitochondrion</location>
    </subcellularLocation>
</comment>
<evidence type="ECO:0000259" key="11">
    <source>
        <dbReference type="Pfam" id="PF08511"/>
    </source>
</evidence>
<evidence type="ECO:0000256" key="8">
    <source>
        <dbReference type="ARBA" id="ARBA00062895"/>
    </source>
</evidence>
<dbReference type="PANTHER" id="PTHR21427">
    <property type="entry name" value="UBIQUINONE BIOSYNTHESIS PROTEIN COQ9, MITOCHONDRIAL"/>
    <property type="match status" value="1"/>
</dbReference>
<organism evidence="13 14">
    <name type="scientific">Periophthalmus magnuspinnatus</name>
    <dbReference type="NCBI Taxonomy" id="409849"/>
    <lineage>
        <taxon>Eukaryota</taxon>
        <taxon>Metazoa</taxon>
        <taxon>Chordata</taxon>
        <taxon>Craniata</taxon>
        <taxon>Vertebrata</taxon>
        <taxon>Euteleostomi</taxon>
        <taxon>Actinopterygii</taxon>
        <taxon>Neopterygii</taxon>
        <taxon>Teleostei</taxon>
        <taxon>Neoteleostei</taxon>
        <taxon>Acanthomorphata</taxon>
        <taxon>Gobiaria</taxon>
        <taxon>Gobiiformes</taxon>
        <taxon>Gobioidei</taxon>
        <taxon>Gobiidae</taxon>
        <taxon>Oxudercinae</taxon>
        <taxon>Periophthalmus</taxon>
    </lineage>
</organism>
<keyword evidence="14" id="KW-1185">Reference proteome</keyword>
<evidence type="ECO:0000313" key="14">
    <source>
        <dbReference type="Proteomes" id="UP000261520"/>
    </source>
</evidence>
<dbReference type="PANTHER" id="PTHR21427:SF19">
    <property type="entry name" value="UBIQUINONE BIOSYNTHESIS PROTEIN COQ9, MITOCHONDRIAL"/>
    <property type="match status" value="1"/>
</dbReference>
<evidence type="ECO:0000256" key="2">
    <source>
        <dbReference type="ARBA" id="ARBA00004749"/>
    </source>
</evidence>
<proteinExistence type="inferred from homology"/>
<dbReference type="GO" id="GO:0005743">
    <property type="term" value="C:mitochondrial inner membrane"/>
    <property type="evidence" value="ECO:0007669"/>
    <property type="project" value="TreeGrafter"/>
</dbReference>
<dbReference type="GO" id="GO:0006744">
    <property type="term" value="P:ubiquinone biosynthetic process"/>
    <property type="evidence" value="ECO:0007669"/>
    <property type="project" value="UniProtKB-UniRule"/>
</dbReference>
<dbReference type="NCBIfam" id="TIGR02396">
    <property type="entry name" value="diverge_rpsU"/>
    <property type="match status" value="1"/>
</dbReference>
<comment type="pathway">
    <text evidence="2 9">Cofactor biosynthesis; ubiquinone biosynthesis.</text>
</comment>
<dbReference type="InterPro" id="IPR013718">
    <property type="entry name" value="COQ9_C"/>
</dbReference>
<feature type="compositionally biased region" description="Acidic residues" evidence="10">
    <location>
        <begin position="95"/>
        <end position="105"/>
    </location>
</feature>
<sequence length="325" mass="35824">MAALVRALRAGHGAGRALRERPRVLAPQCVQKRTFHGAALRMQDESKCDKAASAAASANHHVHHNFQQVPTEDAVSEQTSDEGHRPSSSFQEQNGEQDEEYETEEQLQARILSAALQFVPVHGWSMEAIAAGAESLGLSSASTGMFSGAGDLVLHFIADCNSQLIQILAEQQKQVQLGQAEPKKTADFLKDAVETRLRMYAPYIETWPQAMSLLLLPQNIPEGLKLLSSLVDDMWYYAGDRSTDMNWYTKRAALTGIYNTTELVMVQDSSPDFQETWDFLHNRIQDVVNMANTAKQVQSTGEAVVQGLVGAAVTLKNLTGINQRR</sequence>
<name>A0A3B4AZF0_9GOBI</name>
<keyword evidence="7 9" id="KW-0496">Mitochondrion</keyword>
<dbReference type="Ensembl" id="ENSPMGT00000023980.1">
    <property type="protein sequence ID" value="ENSPMGP00000022513.1"/>
    <property type="gene ID" value="ENSPMGG00000018219.1"/>
</dbReference>
<comment type="similarity">
    <text evidence="3 9">Belongs to the COQ9 family.</text>
</comment>
<dbReference type="GO" id="GO:0008289">
    <property type="term" value="F:lipid binding"/>
    <property type="evidence" value="ECO:0007669"/>
    <property type="project" value="UniProtKB-UniRule"/>
</dbReference>
<dbReference type="Proteomes" id="UP000261520">
    <property type="component" value="Unplaced"/>
</dbReference>
<comment type="subunit">
    <text evidence="8">Homodimer. Heterodimer; two heterodimers of COQ7:COQ9 come together on the same side of the lipid pseudo-bilayer and form a curved tetramer with a hydrophobic surface suitable for membrane interaction. These two tetramers assemble into a soluble octamer with a pseudo-bilayer of lipids captured within. Interacts with COQ7; this interaction allows ubiquinone (CoQ) isoprene intermediates presentation to COQ7 and facilitates the COQ7-mediated hydroxylase step.</text>
</comment>
<dbReference type="InterPro" id="IPR012762">
    <property type="entry name" value="Ubiq_biosynth_COQ9"/>
</dbReference>
<dbReference type="InterPro" id="IPR048674">
    <property type="entry name" value="COQ9_HTH"/>
</dbReference>
<comment type="function">
    <text evidence="9">Membrane-associated protein that warps the membrane surface to access and bind aromatic isoprenes with high specificity, including ubiquinone (CoQ) isoprene intermediates and presents them directly to Coq7, therefore facilitating the Coq7-mediated hydroxylase step. Participates in the biosynthesis of coenzyme Q, also named ubiquinone, an essential lipid-soluble electron transporter for aerobic cellular respiration.</text>
</comment>
<evidence type="ECO:0000256" key="7">
    <source>
        <dbReference type="ARBA" id="ARBA00023128"/>
    </source>
</evidence>
<feature type="region of interest" description="Disordered" evidence="10">
    <location>
        <begin position="55"/>
        <end position="105"/>
    </location>
</feature>
<dbReference type="STRING" id="409849.ENSPMGP00000022513"/>
<evidence type="ECO:0000256" key="4">
    <source>
        <dbReference type="ARBA" id="ARBA00022688"/>
    </source>
</evidence>
<protein>
    <recommendedName>
        <fullName evidence="9">Ubiquinone biosynthesis protein</fullName>
    </recommendedName>
</protein>
<reference evidence="13" key="2">
    <citation type="submission" date="2025-09" db="UniProtKB">
        <authorList>
            <consortium name="Ensembl"/>
        </authorList>
    </citation>
    <scope>IDENTIFICATION</scope>
</reference>
<dbReference type="Pfam" id="PF21392">
    <property type="entry name" value="COQ9_N"/>
    <property type="match status" value="1"/>
</dbReference>
<evidence type="ECO:0000256" key="3">
    <source>
        <dbReference type="ARBA" id="ARBA00010766"/>
    </source>
</evidence>